<keyword evidence="6" id="KW-1185">Reference proteome</keyword>
<reference evidence="6" key="1">
    <citation type="journal article" date="2019" name="Int. J. Syst. Evol. Microbiol.">
        <title>The Global Catalogue of Microorganisms (GCM) 10K type strain sequencing project: providing services to taxonomists for standard genome sequencing and annotation.</title>
        <authorList>
            <consortium name="The Broad Institute Genomics Platform"/>
            <consortium name="The Broad Institute Genome Sequencing Center for Infectious Disease"/>
            <person name="Wu L."/>
            <person name="Ma J."/>
        </authorList>
    </citation>
    <scope>NUCLEOTIDE SEQUENCE [LARGE SCALE GENOMIC DNA]</scope>
    <source>
        <strain evidence="6">CGMCC 1.12449</strain>
    </source>
</reference>
<name>A0ABW4MEW2_9SPHN</name>
<dbReference type="InterPro" id="IPR050204">
    <property type="entry name" value="AraC_XylS_family_regulators"/>
</dbReference>
<evidence type="ECO:0000256" key="3">
    <source>
        <dbReference type="ARBA" id="ARBA00023163"/>
    </source>
</evidence>
<dbReference type="SUPFAM" id="SSF51182">
    <property type="entry name" value="RmlC-like cupins"/>
    <property type="match status" value="1"/>
</dbReference>
<evidence type="ECO:0000313" key="6">
    <source>
        <dbReference type="Proteomes" id="UP001597215"/>
    </source>
</evidence>
<accession>A0ABW4MEW2</accession>
<evidence type="ECO:0000259" key="4">
    <source>
        <dbReference type="PROSITE" id="PS01124"/>
    </source>
</evidence>
<keyword evidence="2" id="KW-0238">DNA-binding</keyword>
<dbReference type="SUPFAM" id="SSF46689">
    <property type="entry name" value="Homeodomain-like"/>
    <property type="match status" value="1"/>
</dbReference>
<dbReference type="InterPro" id="IPR011051">
    <property type="entry name" value="RmlC_Cupin_sf"/>
</dbReference>
<dbReference type="EMBL" id="JBHUEL010000009">
    <property type="protein sequence ID" value="MFD1767213.1"/>
    <property type="molecule type" value="Genomic_DNA"/>
</dbReference>
<evidence type="ECO:0000256" key="2">
    <source>
        <dbReference type="ARBA" id="ARBA00023125"/>
    </source>
</evidence>
<organism evidence="5 6">
    <name type="scientific">Sphingorhabdus buctiana</name>
    <dbReference type="NCBI Taxonomy" id="1508805"/>
    <lineage>
        <taxon>Bacteria</taxon>
        <taxon>Pseudomonadati</taxon>
        <taxon>Pseudomonadota</taxon>
        <taxon>Alphaproteobacteria</taxon>
        <taxon>Sphingomonadales</taxon>
        <taxon>Sphingomonadaceae</taxon>
        <taxon>Sphingorhabdus</taxon>
    </lineage>
</organism>
<dbReference type="Proteomes" id="UP001597215">
    <property type="component" value="Unassembled WGS sequence"/>
</dbReference>
<comment type="caution">
    <text evidence="5">The sequence shown here is derived from an EMBL/GenBank/DDBJ whole genome shotgun (WGS) entry which is preliminary data.</text>
</comment>
<evidence type="ECO:0000256" key="1">
    <source>
        <dbReference type="ARBA" id="ARBA00023015"/>
    </source>
</evidence>
<dbReference type="InterPro" id="IPR009057">
    <property type="entry name" value="Homeodomain-like_sf"/>
</dbReference>
<dbReference type="RefSeq" id="WP_381514337.1">
    <property type="nucleotide sequence ID" value="NZ_JBHUEL010000009.1"/>
</dbReference>
<dbReference type="PANTHER" id="PTHR46796">
    <property type="entry name" value="HTH-TYPE TRANSCRIPTIONAL ACTIVATOR RHAS-RELATED"/>
    <property type="match status" value="1"/>
</dbReference>
<gene>
    <name evidence="5" type="ORF">ACFSAG_10210</name>
</gene>
<dbReference type="InterPro" id="IPR018060">
    <property type="entry name" value="HTH_AraC"/>
</dbReference>
<sequence length="231" mass="24609">MTLGLGWAILDAHTGENRLHSHVAHQVSLALEVDCAIGGPHPLRLARGEAAIIPAGIQHCLTPGGAPVRTIYVDPLFRGMRDLIQTPVPKQLNPKEAAALEAVTSGEMAKQWIGAFVNSSSSSSPIDGRLHAALSEIIPGTSPSELAQALGLSTTRLREVAIHDFGVPTAKLLQWLQLQHAIDALRQTRNLADAAAAGGFSDQAHFTRRLVEWFGVTPSLGLAQLEISVIR</sequence>
<keyword evidence="1" id="KW-0805">Transcription regulation</keyword>
<dbReference type="Gene3D" id="1.10.10.60">
    <property type="entry name" value="Homeodomain-like"/>
    <property type="match status" value="1"/>
</dbReference>
<feature type="domain" description="HTH araC/xylS-type" evidence="4">
    <location>
        <begin position="124"/>
        <end position="224"/>
    </location>
</feature>
<keyword evidence="3" id="KW-0804">Transcription</keyword>
<proteinExistence type="predicted"/>
<protein>
    <submittedName>
        <fullName evidence="5">Helix-turn-helix domain-containing protein</fullName>
    </submittedName>
</protein>
<evidence type="ECO:0000313" key="5">
    <source>
        <dbReference type="EMBL" id="MFD1767213.1"/>
    </source>
</evidence>
<dbReference type="Pfam" id="PF12833">
    <property type="entry name" value="HTH_18"/>
    <property type="match status" value="1"/>
</dbReference>
<dbReference type="SMART" id="SM00342">
    <property type="entry name" value="HTH_ARAC"/>
    <property type="match status" value="1"/>
</dbReference>
<dbReference type="PROSITE" id="PS01124">
    <property type="entry name" value="HTH_ARAC_FAMILY_2"/>
    <property type="match status" value="1"/>
</dbReference>